<dbReference type="AlphaFoldDB" id="A0AAF0JMA9"/>
<name>A0AAF0JMA9_9EURY</name>
<dbReference type="Pfam" id="PF00795">
    <property type="entry name" value="CN_hydrolase"/>
    <property type="match status" value="1"/>
</dbReference>
<dbReference type="PANTHER" id="PTHR23088:SF27">
    <property type="entry name" value="DEAMINATED GLUTATHIONE AMIDASE"/>
    <property type="match status" value="1"/>
</dbReference>
<gene>
    <name evidence="2" type="ORF">L1994_00740</name>
</gene>
<organism evidence="2 3">
    <name type="scientific">Methanomicrobium antiquum</name>
    <dbReference type="NCBI Taxonomy" id="487686"/>
    <lineage>
        <taxon>Archaea</taxon>
        <taxon>Methanobacteriati</taxon>
        <taxon>Methanobacteriota</taxon>
        <taxon>Stenosarchaea group</taxon>
        <taxon>Methanomicrobia</taxon>
        <taxon>Methanomicrobiales</taxon>
        <taxon>Methanomicrobiaceae</taxon>
        <taxon>Methanomicrobium</taxon>
    </lineage>
</organism>
<feature type="domain" description="CN hydrolase" evidence="1">
    <location>
        <begin position="4"/>
        <end position="240"/>
    </location>
</feature>
<evidence type="ECO:0000259" key="1">
    <source>
        <dbReference type="PROSITE" id="PS50263"/>
    </source>
</evidence>
<dbReference type="PROSITE" id="PS50263">
    <property type="entry name" value="CN_HYDROLASE"/>
    <property type="match status" value="1"/>
</dbReference>
<dbReference type="Proteomes" id="UP001218895">
    <property type="component" value="Chromosome"/>
</dbReference>
<dbReference type="SUPFAM" id="SSF56317">
    <property type="entry name" value="Carbon-nitrogen hydrolase"/>
    <property type="match status" value="1"/>
</dbReference>
<keyword evidence="3" id="KW-1185">Reference proteome</keyword>
<dbReference type="KEGG" id="manq:L1994_00740"/>
<dbReference type="GeneID" id="79948878"/>
<evidence type="ECO:0000313" key="2">
    <source>
        <dbReference type="EMBL" id="WFN36957.1"/>
    </source>
</evidence>
<dbReference type="EMBL" id="CP091092">
    <property type="protein sequence ID" value="WFN36957.1"/>
    <property type="molecule type" value="Genomic_DNA"/>
</dbReference>
<dbReference type="RefSeq" id="WP_278099794.1">
    <property type="nucleotide sequence ID" value="NZ_CP091092.1"/>
</dbReference>
<dbReference type="InterPro" id="IPR003010">
    <property type="entry name" value="C-N_Hydrolase"/>
</dbReference>
<dbReference type="Gene3D" id="3.60.110.10">
    <property type="entry name" value="Carbon-nitrogen hydrolase"/>
    <property type="match status" value="1"/>
</dbReference>
<dbReference type="GO" id="GO:0016787">
    <property type="term" value="F:hydrolase activity"/>
    <property type="evidence" value="ECO:0007669"/>
    <property type="project" value="UniProtKB-KW"/>
</dbReference>
<dbReference type="PANTHER" id="PTHR23088">
    <property type="entry name" value="NITRILASE-RELATED"/>
    <property type="match status" value="1"/>
</dbReference>
<protein>
    <submittedName>
        <fullName evidence="2">Carbon-nitrogen hydrolase family protein</fullName>
    </submittedName>
</protein>
<accession>A0AAF0JMA9</accession>
<evidence type="ECO:0000313" key="3">
    <source>
        <dbReference type="Proteomes" id="UP001218895"/>
    </source>
</evidence>
<proteinExistence type="predicted"/>
<keyword evidence="2" id="KW-0378">Hydrolase</keyword>
<dbReference type="InterPro" id="IPR036526">
    <property type="entry name" value="C-N_Hydrolase_sf"/>
</dbReference>
<sequence length="267" mass="29918">MSVLKLCLAQTNPVWEKPEKNLSKFLSYTKEASKNNADIIIFSEQAATGWNPLSDKNISDENGPIPKAFSAIASEFNIGILGAFRETGKDLEKPKNTSVFFSDSGEILSKYSKIHLFNPGGENKCFSPGDVPSSFTYKGVKFGLSICYDLRFSDLFTYYAKEGCGCVFVQAAWPKLRMDHWRTFIHSRAIENQFFIAGINTTGKTPVDEYCGGSTLVGPSGETVLEADEKEGLFYGEIDTQIVLNKRDIFNSLSDRRDDLYIEWQKK</sequence>
<reference evidence="2" key="1">
    <citation type="submission" date="2022-01" db="EMBL/GenBank/DDBJ databases">
        <title>Complete genome of Methanomicrobium antiquum DSM 21220.</title>
        <authorList>
            <person name="Chen S.-C."/>
            <person name="You Y.-T."/>
            <person name="Zhou Y.-Z."/>
            <person name="Lai M.-C."/>
        </authorList>
    </citation>
    <scope>NUCLEOTIDE SEQUENCE</scope>
    <source>
        <strain evidence="2">DSM 21220</strain>
    </source>
</reference>